<keyword evidence="4" id="KW-0812">Transmembrane</keyword>
<feature type="repeat" description="ANK" evidence="3">
    <location>
        <begin position="296"/>
        <end position="328"/>
    </location>
</feature>
<dbReference type="AlphaFoldDB" id="A0A6C2UM68"/>
<dbReference type="Pfam" id="PF00023">
    <property type="entry name" value="Ank"/>
    <property type="match status" value="1"/>
</dbReference>
<keyword evidence="2 3" id="KW-0040">ANK repeat</keyword>
<dbReference type="PANTHER" id="PTHR24171:SF9">
    <property type="entry name" value="ANKYRIN REPEAT DOMAIN-CONTAINING PROTEIN 39"/>
    <property type="match status" value="1"/>
</dbReference>
<feature type="transmembrane region" description="Helical" evidence="4">
    <location>
        <begin position="64"/>
        <end position="87"/>
    </location>
</feature>
<evidence type="ECO:0000313" key="6">
    <source>
        <dbReference type="Proteomes" id="UP000346198"/>
    </source>
</evidence>
<keyword evidence="4" id="KW-0472">Membrane</keyword>
<dbReference type="PROSITE" id="PS50297">
    <property type="entry name" value="ANK_REP_REGION"/>
    <property type="match status" value="4"/>
</dbReference>
<dbReference type="Gene3D" id="1.25.40.20">
    <property type="entry name" value="Ankyrin repeat-containing domain"/>
    <property type="match status" value="1"/>
</dbReference>
<proteinExistence type="predicted"/>
<evidence type="ECO:0000256" key="3">
    <source>
        <dbReference type="PROSITE-ProRule" id="PRU00023"/>
    </source>
</evidence>
<organism evidence="5 6">
    <name type="scientific">Pontiella sulfatireligans</name>
    <dbReference type="NCBI Taxonomy" id="2750658"/>
    <lineage>
        <taxon>Bacteria</taxon>
        <taxon>Pseudomonadati</taxon>
        <taxon>Kiritimatiellota</taxon>
        <taxon>Kiritimatiellia</taxon>
        <taxon>Kiritimatiellales</taxon>
        <taxon>Pontiellaceae</taxon>
        <taxon>Pontiella</taxon>
    </lineage>
</organism>
<keyword evidence="4" id="KW-1133">Transmembrane helix</keyword>
<keyword evidence="1" id="KW-0677">Repeat</keyword>
<evidence type="ECO:0000313" key="5">
    <source>
        <dbReference type="EMBL" id="VGO21370.1"/>
    </source>
</evidence>
<protein>
    <submittedName>
        <fullName evidence="5">Uncharacterized protein</fullName>
    </submittedName>
</protein>
<sequence>MESDDSCTCWCFEFMGQGDMADLFIIREWLKFMLWAVAVAVGGGALATWHFWGQIDLLGDERSFLLAASITGALALAWVFLLVYFLAAQRVMQPSHHNPGALDAIPWWVLKVLLLVVFIGAMAYGLKRYGDQGENEFVLLRHGHLPQLEERLVAVPALLEKHESKGGPTLMQAAFRENHPEAVVLLLGHEASLDGVDPQGRSPVVASLQNLSMLEALLGAGLDPAAPDAEGNAPLHYAVALQVPEAARALVEAGADVDARDSLYRTPLLRAIESDDLEVAAVLLGLGANINAYDRRADTPLHKAVRRRNPESIMFLLEHGADPKLFNMARLSPLHIAAVNGQDELVEIFTAQPGLADLVDEDDRSAAEHAMKARQYETVRLLFRSGADINRLGKDGETLLHRMIRARDYNAASFLIDEGADVHLANSGGVSAYDLLRQKQLQRLLDLVDARDNPEAATNTVDTVSDEVPDSEN</sequence>
<feature type="transmembrane region" description="Helical" evidence="4">
    <location>
        <begin position="32"/>
        <end position="52"/>
    </location>
</feature>
<dbReference type="PROSITE" id="PS50088">
    <property type="entry name" value="ANK_REPEAT"/>
    <property type="match status" value="4"/>
</dbReference>
<dbReference type="SMART" id="SM00248">
    <property type="entry name" value="ANK"/>
    <property type="match status" value="8"/>
</dbReference>
<reference evidence="5 6" key="1">
    <citation type="submission" date="2019-04" db="EMBL/GenBank/DDBJ databases">
        <authorList>
            <person name="Van Vliet M D."/>
        </authorList>
    </citation>
    <scope>NUCLEOTIDE SEQUENCE [LARGE SCALE GENOMIC DNA]</scope>
    <source>
        <strain evidence="5 6">F21</strain>
    </source>
</reference>
<evidence type="ECO:0000256" key="2">
    <source>
        <dbReference type="ARBA" id="ARBA00023043"/>
    </source>
</evidence>
<dbReference type="SUPFAM" id="SSF48403">
    <property type="entry name" value="Ankyrin repeat"/>
    <property type="match status" value="1"/>
</dbReference>
<feature type="repeat" description="ANK" evidence="3">
    <location>
        <begin position="263"/>
        <end position="295"/>
    </location>
</feature>
<dbReference type="Proteomes" id="UP000346198">
    <property type="component" value="Unassembled WGS sequence"/>
</dbReference>
<dbReference type="InterPro" id="IPR036770">
    <property type="entry name" value="Ankyrin_rpt-contain_sf"/>
</dbReference>
<dbReference type="EMBL" id="CAAHFH010000002">
    <property type="protein sequence ID" value="VGO21370.1"/>
    <property type="molecule type" value="Genomic_DNA"/>
</dbReference>
<evidence type="ECO:0000256" key="1">
    <source>
        <dbReference type="ARBA" id="ARBA00022737"/>
    </source>
</evidence>
<evidence type="ECO:0000256" key="4">
    <source>
        <dbReference type="SAM" id="Phobius"/>
    </source>
</evidence>
<dbReference type="InterPro" id="IPR002110">
    <property type="entry name" value="Ankyrin_rpt"/>
</dbReference>
<name>A0A6C2UM68_9BACT</name>
<dbReference type="PANTHER" id="PTHR24171">
    <property type="entry name" value="ANKYRIN REPEAT DOMAIN-CONTAINING PROTEIN 39-RELATED"/>
    <property type="match status" value="1"/>
</dbReference>
<feature type="transmembrane region" description="Helical" evidence="4">
    <location>
        <begin position="107"/>
        <end position="126"/>
    </location>
</feature>
<keyword evidence="6" id="KW-1185">Reference proteome</keyword>
<feature type="repeat" description="ANK" evidence="3">
    <location>
        <begin position="395"/>
        <end position="427"/>
    </location>
</feature>
<accession>A0A6C2UM68</accession>
<feature type="repeat" description="ANK" evidence="3">
    <location>
        <begin position="230"/>
        <end position="262"/>
    </location>
</feature>
<dbReference type="Pfam" id="PF12796">
    <property type="entry name" value="Ank_2"/>
    <property type="match status" value="2"/>
</dbReference>
<gene>
    <name evidence="5" type="ORF">SCARR_03442</name>
</gene>